<feature type="transmembrane region" description="Helical" evidence="1">
    <location>
        <begin position="73"/>
        <end position="89"/>
    </location>
</feature>
<reference evidence="2 3" key="1">
    <citation type="journal article" date="2009" name="J. Bacteriol.">
        <title>Complete and draft genome sequences of six members of the Aquificales.</title>
        <authorList>
            <person name="Reysenbach A.L."/>
            <person name="Hamamura N."/>
            <person name="Podar M."/>
            <person name="Griffiths E."/>
            <person name="Ferreira S."/>
            <person name="Hochstein R."/>
            <person name="Heidelberg J."/>
            <person name="Johnson J."/>
            <person name="Mead D."/>
            <person name="Pohorille A."/>
            <person name="Sarmiento M."/>
            <person name="Schweighofer K."/>
            <person name="Seshadri R."/>
            <person name="Voytek M.A."/>
        </authorList>
    </citation>
    <scope>NUCLEOTIDE SEQUENCE [LARGE SCALE GENOMIC DNA]</scope>
    <source>
        <strain evidence="3">DSM 14350 / EX-H1</strain>
    </source>
</reference>
<keyword evidence="1" id="KW-1133">Transmembrane helix</keyword>
<keyword evidence="1" id="KW-0812">Transmembrane</keyword>
<keyword evidence="3" id="KW-1185">Reference proteome</keyword>
<feature type="transmembrane region" description="Helical" evidence="1">
    <location>
        <begin position="33"/>
        <end position="53"/>
    </location>
</feature>
<name>C0QTU1_PERMH</name>
<evidence type="ECO:0000313" key="2">
    <source>
        <dbReference type="EMBL" id="ACO03487.1"/>
    </source>
</evidence>
<dbReference type="KEGG" id="pmx:PERMA_0313"/>
<evidence type="ECO:0000256" key="1">
    <source>
        <dbReference type="SAM" id="Phobius"/>
    </source>
</evidence>
<keyword evidence="1" id="KW-0472">Membrane</keyword>
<accession>C0QTU1</accession>
<dbReference type="RefSeq" id="WP_012675726.1">
    <property type="nucleotide sequence ID" value="NC_012440.1"/>
</dbReference>
<gene>
    <name evidence="2" type="ordered locus">PERMA_0313</name>
</gene>
<protein>
    <submittedName>
        <fullName evidence="2">Uncharacterized protein</fullName>
    </submittedName>
</protein>
<dbReference type="EMBL" id="CP001230">
    <property type="protein sequence ID" value="ACO03487.1"/>
    <property type="molecule type" value="Genomic_DNA"/>
</dbReference>
<sequence>MELNAIVLLLNLIIFWILGESAEGFFKKEIERSVSFLLTILIIIYSVDMMMLLSINYLFNWYSSPVLLLKEQSVFYLILSSVVLVSYYLKGKIKRFS</sequence>
<dbReference type="HOGENOM" id="CLU_2344195_0_0_0"/>
<organism evidence="2 3">
    <name type="scientific">Persephonella marina (strain DSM 14350 / EX-H1)</name>
    <dbReference type="NCBI Taxonomy" id="123214"/>
    <lineage>
        <taxon>Bacteria</taxon>
        <taxon>Pseudomonadati</taxon>
        <taxon>Aquificota</taxon>
        <taxon>Aquificia</taxon>
        <taxon>Aquificales</taxon>
        <taxon>Hydrogenothermaceae</taxon>
        <taxon>Persephonella</taxon>
    </lineage>
</organism>
<feature type="transmembrane region" description="Helical" evidence="1">
    <location>
        <begin position="6"/>
        <end position="26"/>
    </location>
</feature>
<dbReference type="PaxDb" id="123214-PERMA_0313"/>
<dbReference type="AlphaFoldDB" id="C0QTU1"/>
<evidence type="ECO:0000313" key="3">
    <source>
        <dbReference type="Proteomes" id="UP000001366"/>
    </source>
</evidence>
<dbReference type="STRING" id="123214.PERMA_0313"/>
<proteinExistence type="predicted"/>
<dbReference type="Proteomes" id="UP000001366">
    <property type="component" value="Chromosome"/>
</dbReference>